<evidence type="ECO:0000313" key="17">
    <source>
        <dbReference type="Proteomes" id="UP000053989"/>
    </source>
</evidence>
<keyword evidence="17" id="KW-1185">Reference proteome</keyword>
<dbReference type="PROSITE" id="PS50053">
    <property type="entry name" value="UBIQUITIN_2"/>
    <property type="match status" value="1"/>
</dbReference>
<keyword evidence="8" id="KW-0378">Hydrolase</keyword>
<feature type="domain" description="Ubiquitin-like" evidence="13">
    <location>
        <begin position="1032"/>
        <end position="1106"/>
    </location>
</feature>
<dbReference type="STRING" id="1036808.A0A0C3E0Y6"/>
<dbReference type="GO" id="GO:0004843">
    <property type="term" value="F:cysteine-type deubiquitinase activity"/>
    <property type="evidence" value="ECO:0007669"/>
    <property type="project" value="UniProtKB-EC"/>
</dbReference>
<feature type="domain" description="USP" evidence="14">
    <location>
        <begin position="163"/>
        <end position="524"/>
    </location>
</feature>
<dbReference type="Gene3D" id="3.90.70.10">
    <property type="entry name" value="Cysteine proteinases"/>
    <property type="match status" value="1"/>
</dbReference>
<reference evidence="16 17" key="1">
    <citation type="submission" date="2014-04" db="EMBL/GenBank/DDBJ databases">
        <authorList>
            <consortium name="DOE Joint Genome Institute"/>
            <person name="Kuo A."/>
            <person name="Kohler A."/>
            <person name="Nagy L.G."/>
            <person name="Floudas D."/>
            <person name="Copeland A."/>
            <person name="Barry K.W."/>
            <person name="Cichocki N."/>
            <person name="Veneault-Fourrey C."/>
            <person name="LaButti K."/>
            <person name="Lindquist E.A."/>
            <person name="Lipzen A."/>
            <person name="Lundell T."/>
            <person name="Morin E."/>
            <person name="Murat C."/>
            <person name="Sun H."/>
            <person name="Tunlid A."/>
            <person name="Henrissat B."/>
            <person name="Grigoriev I.V."/>
            <person name="Hibbett D.S."/>
            <person name="Martin F."/>
            <person name="Nordberg H.P."/>
            <person name="Cantor M.N."/>
            <person name="Hua S.X."/>
        </authorList>
    </citation>
    <scope>NUCLEOTIDE SEQUENCE [LARGE SCALE GENOMIC DNA]</scope>
    <source>
        <strain evidence="16 17">Foug A</strain>
    </source>
</reference>
<dbReference type="PROSITE" id="PS51283">
    <property type="entry name" value="DUSP"/>
    <property type="match status" value="1"/>
</dbReference>
<dbReference type="Gene3D" id="3.10.20.90">
    <property type="entry name" value="Phosphatidylinositol 3-kinase Catalytic Subunit, Chain A, domain 1"/>
    <property type="match status" value="1"/>
</dbReference>
<dbReference type="PANTHER" id="PTHR24006:SF722">
    <property type="entry name" value="UBIQUITIN CARBOXYL-TERMINAL HYDROLASE 48"/>
    <property type="match status" value="1"/>
</dbReference>
<keyword evidence="7" id="KW-0833">Ubl conjugation pathway</keyword>
<dbReference type="InterPro" id="IPR018200">
    <property type="entry name" value="USP_CS"/>
</dbReference>
<dbReference type="InterPro" id="IPR035927">
    <property type="entry name" value="DUSP-like_sf"/>
</dbReference>
<dbReference type="InterPro" id="IPR000626">
    <property type="entry name" value="Ubiquitin-like_dom"/>
</dbReference>
<dbReference type="EMBL" id="KN822045">
    <property type="protein sequence ID" value="KIM62154.1"/>
    <property type="molecule type" value="Genomic_DNA"/>
</dbReference>
<dbReference type="PROSITE" id="PS00973">
    <property type="entry name" value="USP_2"/>
    <property type="match status" value="1"/>
</dbReference>
<dbReference type="Proteomes" id="UP000053989">
    <property type="component" value="Unassembled WGS sequence"/>
</dbReference>
<dbReference type="InterPro" id="IPR006615">
    <property type="entry name" value="Pept_C19_DUSP"/>
</dbReference>
<feature type="region of interest" description="Disordered" evidence="12">
    <location>
        <begin position="70"/>
        <end position="89"/>
    </location>
</feature>
<keyword evidence="11" id="KW-0175">Coiled coil</keyword>
<comment type="catalytic activity">
    <reaction evidence="1">
        <text>Thiol-dependent hydrolysis of ester, thioester, amide, peptide and isopeptide bonds formed by the C-terminal Gly of ubiquitin (a 76-residue protein attached to proteins as an intracellular targeting signal).</text>
        <dbReference type="EC" id="3.4.19.12"/>
    </reaction>
</comment>
<dbReference type="InterPro" id="IPR028889">
    <property type="entry name" value="USP"/>
</dbReference>
<feature type="region of interest" description="Disordered" evidence="12">
    <location>
        <begin position="1008"/>
        <end position="1043"/>
    </location>
</feature>
<dbReference type="InterPro" id="IPR044743">
    <property type="entry name" value="Ubl_USP48"/>
</dbReference>
<comment type="similarity">
    <text evidence="3">Belongs to the peptidase C19 family.</text>
</comment>
<dbReference type="EC" id="3.4.19.12" evidence="4"/>
<evidence type="ECO:0000256" key="10">
    <source>
        <dbReference type="ARBA" id="ARBA00023242"/>
    </source>
</evidence>
<feature type="compositionally biased region" description="Basic and acidic residues" evidence="12">
    <location>
        <begin position="1009"/>
        <end position="1022"/>
    </location>
</feature>
<keyword evidence="9" id="KW-0788">Thiol protease</keyword>
<dbReference type="GO" id="GO:0016579">
    <property type="term" value="P:protein deubiquitination"/>
    <property type="evidence" value="ECO:0007669"/>
    <property type="project" value="InterPro"/>
</dbReference>
<protein>
    <recommendedName>
        <fullName evidence="4">ubiquitinyl hydrolase 1</fullName>
        <ecNumber evidence="4">3.4.19.12</ecNumber>
    </recommendedName>
</protein>
<dbReference type="Pfam" id="PF00240">
    <property type="entry name" value="ubiquitin"/>
    <property type="match status" value="1"/>
</dbReference>
<dbReference type="Pfam" id="PF00443">
    <property type="entry name" value="UCH"/>
    <property type="match status" value="1"/>
</dbReference>
<evidence type="ECO:0000259" key="13">
    <source>
        <dbReference type="PROSITE" id="PS50053"/>
    </source>
</evidence>
<dbReference type="GO" id="GO:0006508">
    <property type="term" value="P:proteolysis"/>
    <property type="evidence" value="ECO:0007669"/>
    <property type="project" value="UniProtKB-KW"/>
</dbReference>
<dbReference type="HOGENOM" id="CLU_005874_0_0_1"/>
<evidence type="ECO:0000256" key="6">
    <source>
        <dbReference type="ARBA" id="ARBA00022737"/>
    </source>
</evidence>
<feature type="domain" description="DUSP" evidence="15">
    <location>
        <begin position="842"/>
        <end position="952"/>
    </location>
</feature>
<dbReference type="OrthoDB" id="289038at2759"/>
<dbReference type="SUPFAM" id="SSF143791">
    <property type="entry name" value="DUSP-like"/>
    <property type="match status" value="1"/>
</dbReference>
<dbReference type="SMART" id="SM00213">
    <property type="entry name" value="UBQ"/>
    <property type="match status" value="1"/>
</dbReference>
<organism evidence="16 17">
    <name type="scientific">Scleroderma citrinum Foug A</name>
    <dbReference type="NCBI Taxonomy" id="1036808"/>
    <lineage>
        <taxon>Eukaryota</taxon>
        <taxon>Fungi</taxon>
        <taxon>Dikarya</taxon>
        <taxon>Basidiomycota</taxon>
        <taxon>Agaricomycotina</taxon>
        <taxon>Agaricomycetes</taxon>
        <taxon>Agaricomycetidae</taxon>
        <taxon>Boletales</taxon>
        <taxon>Sclerodermatineae</taxon>
        <taxon>Sclerodermataceae</taxon>
        <taxon>Scleroderma</taxon>
    </lineage>
</organism>
<dbReference type="InterPro" id="IPR038765">
    <property type="entry name" value="Papain-like_cys_pep_sf"/>
</dbReference>
<keyword evidence="10" id="KW-0539">Nucleus</keyword>
<dbReference type="InterPro" id="IPR033841">
    <property type="entry name" value="Pep_USP48"/>
</dbReference>
<evidence type="ECO:0000256" key="2">
    <source>
        <dbReference type="ARBA" id="ARBA00004123"/>
    </source>
</evidence>
<sequence length="1176" mass="133016">MPPKRKRKDSPPPRGLAAGEQLKRTKLAGNDSWAWGWVDIEVSDPSQITLEHRLMTCGLSRRNRNPFCGSKYVSQPEQPKSTASTQEPAAKVANGELENDIIIVSDDEMPSCSKKACKNNPNCLNYLGQDKWEDEAKAREQFMKVSELGINPMLNARDPELPVGLKNLGATCYVNAFIQVWFRDLAFRNGVNQCQPSQDEKKFEDSPIFQLQVTFAALQESIQKIYNPEKLAESLRLCTTEQQDAQEFSKLFMSHLDMEFQKQSSPSLKTLVSTQFQGQLVYGTKCGKCNNRSERPNNFLELEINIENNSRLEDRIAAFLQDEKLTGENKYHCSHCESLQDATRYTELRALPPVLHFSLLRFVYDFASMERKKSKHSLLFPTTFDMGRFLGHKTGTPPREGGSQTYELRGVLLHKGPSAYHGHYEAQVFDTASKSWFQFDDETVTKIDLLGEKRHSGRELVDILNGSNKKGNPQPRVRLTKKRRIEDSDDENVEPTLSHGEGRTSNEGDIFSSKDAYMLIYARKPESSTVDALNLTNNSSASTPLTVVNGSGKEMTSVTTPTSVPVPPQRAQDVVRTLNTAHDEACRQFLSREKELTAQFLELRKWMKTVCLHWSVGSADESAVVVSRQALEGWLSRRLTKAKDEKSPPVTGNDTLGEVTIMPDILCQHGALDPQKAHNMKRVSKEAYERIACDGFDGHSVRSPEDVCEICVRESFMERLYQIQHPRMVAQFDKVCDVKADEVGFWLSKAWLRDWKLQKPRMHVPLHGDAAPDSAKFCGHVRCEHDRLSLVSTARRSISREACDILMRLFPHWRPLPTTEELCSTCEATINSCKEDKRELRKKAEDEKARLRHMYDNALEGNTFLLENVPCAVVSAHFIRIWRKWVGRPTDFARPDAVDTSSFLCEHGNLVFDPNAPNDWDFNVALIQMSEWAILEGLYRCGPTILVERKMIEDPKGVFDTKFVHPIPVCHDCRIRRRSDYERTEITVFLLGNSAGGEQAIAPYQHGGENGKHDSIQGERRPAMGLRQSKRIRQSRGRQESARLTVSKSTTVRDMKTMLQKTLNVPMICQRLFYKDHELEDNSTTVESLGILMDDTLHLREEGEDGGPRKRRAEEKGFGGTLLAMSSSHAGLSYDTGTSSEGEASHEAARTCQRCTFNNPPEHLVCDACQSQLVGT</sequence>
<dbReference type="CDD" id="cd01795">
    <property type="entry name" value="Ubl_USP48"/>
    <property type="match status" value="1"/>
</dbReference>
<evidence type="ECO:0000256" key="3">
    <source>
        <dbReference type="ARBA" id="ARBA00009085"/>
    </source>
</evidence>
<dbReference type="InParanoid" id="A0A0C3E0Y6"/>
<dbReference type="SUPFAM" id="SSF54236">
    <property type="entry name" value="Ubiquitin-like"/>
    <property type="match status" value="1"/>
</dbReference>
<dbReference type="CDD" id="cd02668">
    <property type="entry name" value="Peptidase_C19L"/>
    <property type="match status" value="1"/>
</dbReference>
<dbReference type="PROSITE" id="PS50235">
    <property type="entry name" value="USP_3"/>
    <property type="match status" value="1"/>
</dbReference>
<evidence type="ECO:0000256" key="11">
    <source>
        <dbReference type="SAM" id="Coils"/>
    </source>
</evidence>
<evidence type="ECO:0000256" key="5">
    <source>
        <dbReference type="ARBA" id="ARBA00022670"/>
    </source>
</evidence>
<dbReference type="GO" id="GO:0005634">
    <property type="term" value="C:nucleus"/>
    <property type="evidence" value="ECO:0007669"/>
    <property type="project" value="UniProtKB-SubCell"/>
</dbReference>
<evidence type="ECO:0000256" key="8">
    <source>
        <dbReference type="ARBA" id="ARBA00022801"/>
    </source>
</evidence>
<dbReference type="PANTHER" id="PTHR24006">
    <property type="entry name" value="UBIQUITIN CARBOXYL-TERMINAL HYDROLASE"/>
    <property type="match status" value="1"/>
</dbReference>
<accession>A0A0C3E0Y6</accession>
<reference evidence="17" key="2">
    <citation type="submission" date="2015-01" db="EMBL/GenBank/DDBJ databases">
        <title>Evolutionary Origins and Diversification of the Mycorrhizal Mutualists.</title>
        <authorList>
            <consortium name="DOE Joint Genome Institute"/>
            <consortium name="Mycorrhizal Genomics Consortium"/>
            <person name="Kohler A."/>
            <person name="Kuo A."/>
            <person name="Nagy L.G."/>
            <person name="Floudas D."/>
            <person name="Copeland A."/>
            <person name="Barry K.W."/>
            <person name="Cichocki N."/>
            <person name="Veneault-Fourrey C."/>
            <person name="LaButti K."/>
            <person name="Lindquist E.A."/>
            <person name="Lipzen A."/>
            <person name="Lundell T."/>
            <person name="Morin E."/>
            <person name="Murat C."/>
            <person name="Riley R."/>
            <person name="Ohm R."/>
            <person name="Sun H."/>
            <person name="Tunlid A."/>
            <person name="Henrissat B."/>
            <person name="Grigoriev I.V."/>
            <person name="Hibbett D.S."/>
            <person name="Martin F."/>
        </authorList>
    </citation>
    <scope>NUCLEOTIDE SEQUENCE [LARGE SCALE GENOMIC DNA]</scope>
    <source>
        <strain evidence="17">Foug A</strain>
    </source>
</reference>
<feature type="region of interest" description="Disordered" evidence="12">
    <location>
        <begin position="463"/>
        <end position="509"/>
    </location>
</feature>
<dbReference type="GO" id="GO:0004197">
    <property type="term" value="F:cysteine-type endopeptidase activity"/>
    <property type="evidence" value="ECO:0007669"/>
    <property type="project" value="InterPro"/>
</dbReference>
<keyword evidence="6" id="KW-0677">Repeat</keyword>
<evidence type="ECO:0000256" key="7">
    <source>
        <dbReference type="ARBA" id="ARBA00022786"/>
    </source>
</evidence>
<evidence type="ECO:0000259" key="15">
    <source>
        <dbReference type="PROSITE" id="PS51283"/>
    </source>
</evidence>
<comment type="subcellular location">
    <subcellularLocation>
        <location evidence="2">Nucleus</location>
    </subcellularLocation>
</comment>
<gene>
    <name evidence="16" type="ORF">SCLCIDRAFT_25349</name>
</gene>
<proteinExistence type="inferred from homology"/>
<evidence type="ECO:0000256" key="1">
    <source>
        <dbReference type="ARBA" id="ARBA00000707"/>
    </source>
</evidence>
<dbReference type="InterPro" id="IPR050164">
    <property type="entry name" value="Peptidase_C19"/>
</dbReference>
<feature type="coiled-coil region" evidence="11">
    <location>
        <begin position="830"/>
        <end position="861"/>
    </location>
</feature>
<dbReference type="GO" id="GO:0005829">
    <property type="term" value="C:cytosol"/>
    <property type="evidence" value="ECO:0007669"/>
    <property type="project" value="TreeGrafter"/>
</dbReference>
<dbReference type="PROSITE" id="PS00972">
    <property type="entry name" value="USP_1"/>
    <property type="match status" value="1"/>
</dbReference>
<dbReference type="SUPFAM" id="SSF54001">
    <property type="entry name" value="Cysteine proteinases"/>
    <property type="match status" value="1"/>
</dbReference>
<evidence type="ECO:0000256" key="9">
    <source>
        <dbReference type="ARBA" id="ARBA00022807"/>
    </source>
</evidence>
<evidence type="ECO:0000256" key="4">
    <source>
        <dbReference type="ARBA" id="ARBA00012759"/>
    </source>
</evidence>
<feature type="region of interest" description="Disordered" evidence="12">
    <location>
        <begin position="1"/>
        <end position="23"/>
    </location>
</feature>
<evidence type="ECO:0000256" key="12">
    <source>
        <dbReference type="SAM" id="MobiDB-lite"/>
    </source>
</evidence>
<name>A0A0C3E0Y6_9AGAM</name>
<evidence type="ECO:0000259" key="14">
    <source>
        <dbReference type="PROSITE" id="PS50235"/>
    </source>
</evidence>
<evidence type="ECO:0000313" key="16">
    <source>
        <dbReference type="EMBL" id="KIM62154.1"/>
    </source>
</evidence>
<keyword evidence="5" id="KW-0645">Protease</keyword>
<dbReference type="InterPro" id="IPR029071">
    <property type="entry name" value="Ubiquitin-like_domsf"/>
</dbReference>
<dbReference type="InterPro" id="IPR001394">
    <property type="entry name" value="Peptidase_C19_UCH"/>
</dbReference>
<dbReference type="AlphaFoldDB" id="A0A0C3E0Y6"/>
<feature type="compositionally biased region" description="Polar residues" evidence="12">
    <location>
        <begin position="72"/>
        <end position="87"/>
    </location>
</feature>